<gene>
    <name evidence="6" type="ORF">ABID43_003922</name>
</gene>
<accession>A0ABV2L937</accession>
<feature type="domain" description="HTH lysR-type" evidence="5">
    <location>
        <begin position="6"/>
        <end position="63"/>
    </location>
</feature>
<dbReference type="Pfam" id="PF00126">
    <property type="entry name" value="HTH_1"/>
    <property type="match status" value="1"/>
</dbReference>
<evidence type="ECO:0000313" key="7">
    <source>
        <dbReference type="Proteomes" id="UP001549145"/>
    </source>
</evidence>
<dbReference type="SUPFAM" id="SSF46785">
    <property type="entry name" value="Winged helix' DNA-binding domain"/>
    <property type="match status" value="1"/>
</dbReference>
<evidence type="ECO:0000256" key="1">
    <source>
        <dbReference type="ARBA" id="ARBA00009437"/>
    </source>
</evidence>
<comment type="caution">
    <text evidence="6">The sequence shown here is derived from an EMBL/GenBank/DDBJ whole genome shotgun (WGS) entry which is preliminary data.</text>
</comment>
<dbReference type="InterPro" id="IPR000847">
    <property type="entry name" value="LysR_HTH_N"/>
</dbReference>
<evidence type="ECO:0000256" key="3">
    <source>
        <dbReference type="ARBA" id="ARBA00023125"/>
    </source>
</evidence>
<sequence>MVVTNLDLDALRSFVTGIDLGSFAKAAERLDRSPSALSLQLRKLEGQLGQPLTRKSGRGLALTEAGEALLGPARRLLALNDETLAIVRGPALAGRVRLGLPQDFAETWLPGLLGPFARQNPGVQVEVRVETNAALLAGLHAGRLDLVLAWESGAVPSEAWPGPAPLARLDLPMAWIGPRDGFVRALDATLPLVAFAAPCLFRQAGLRALDGAAIPWRVAFASPSLTGLWAAVAAGLGIALRVPHGLPPTLRALEPAEANLPALPQIGLALRAHDAQRGPALERLAGMLRAAMAPKLLA</sequence>
<dbReference type="Pfam" id="PF03466">
    <property type="entry name" value="LysR_substrate"/>
    <property type="match status" value="1"/>
</dbReference>
<evidence type="ECO:0000256" key="4">
    <source>
        <dbReference type="ARBA" id="ARBA00023163"/>
    </source>
</evidence>
<dbReference type="InterPro" id="IPR036390">
    <property type="entry name" value="WH_DNA-bd_sf"/>
</dbReference>
<keyword evidence="4" id="KW-0804">Transcription</keyword>
<dbReference type="GO" id="GO:0003677">
    <property type="term" value="F:DNA binding"/>
    <property type="evidence" value="ECO:0007669"/>
    <property type="project" value="UniProtKB-KW"/>
</dbReference>
<keyword evidence="2" id="KW-0805">Transcription regulation</keyword>
<dbReference type="PROSITE" id="PS50931">
    <property type="entry name" value="HTH_LYSR"/>
    <property type="match status" value="1"/>
</dbReference>
<dbReference type="InterPro" id="IPR005119">
    <property type="entry name" value="LysR_subst-bd"/>
</dbReference>
<organism evidence="6 7">
    <name type="scientific">Methylobacterium goesingense</name>
    <dbReference type="NCBI Taxonomy" id="243690"/>
    <lineage>
        <taxon>Bacteria</taxon>
        <taxon>Pseudomonadati</taxon>
        <taxon>Pseudomonadota</taxon>
        <taxon>Alphaproteobacteria</taxon>
        <taxon>Hyphomicrobiales</taxon>
        <taxon>Methylobacteriaceae</taxon>
        <taxon>Methylobacterium</taxon>
    </lineage>
</organism>
<evidence type="ECO:0000256" key="2">
    <source>
        <dbReference type="ARBA" id="ARBA00023015"/>
    </source>
</evidence>
<dbReference type="RefSeq" id="WP_238283139.1">
    <property type="nucleotide sequence ID" value="NZ_BPQL01000258.1"/>
</dbReference>
<keyword evidence="7" id="KW-1185">Reference proteome</keyword>
<dbReference type="SUPFAM" id="SSF53850">
    <property type="entry name" value="Periplasmic binding protein-like II"/>
    <property type="match status" value="1"/>
</dbReference>
<evidence type="ECO:0000259" key="5">
    <source>
        <dbReference type="PROSITE" id="PS50931"/>
    </source>
</evidence>
<dbReference type="PANTHER" id="PTHR30579">
    <property type="entry name" value="TRANSCRIPTIONAL REGULATOR"/>
    <property type="match status" value="1"/>
</dbReference>
<proteinExistence type="inferred from homology"/>
<evidence type="ECO:0000313" key="6">
    <source>
        <dbReference type="EMBL" id="MET3694360.1"/>
    </source>
</evidence>
<dbReference type="Proteomes" id="UP001549145">
    <property type="component" value="Unassembled WGS sequence"/>
</dbReference>
<dbReference type="EMBL" id="JBEPMM010000014">
    <property type="protein sequence ID" value="MET3694360.1"/>
    <property type="molecule type" value="Genomic_DNA"/>
</dbReference>
<keyword evidence="3 6" id="KW-0238">DNA-binding</keyword>
<reference evidence="6 7" key="1">
    <citation type="submission" date="2024-06" db="EMBL/GenBank/DDBJ databases">
        <title>Genomic Encyclopedia of Type Strains, Phase IV (KMG-IV): sequencing the most valuable type-strain genomes for metagenomic binning, comparative biology and taxonomic classification.</title>
        <authorList>
            <person name="Goeker M."/>
        </authorList>
    </citation>
    <scope>NUCLEOTIDE SEQUENCE [LARGE SCALE GENOMIC DNA]</scope>
    <source>
        <strain evidence="6 7">DSM 21331</strain>
    </source>
</reference>
<dbReference type="InterPro" id="IPR050176">
    <property type="entry name" value="LTTR"/>
</dbReference>
<dbReference type="Gene3D" id="3.40.190.10">
    <property type="entry name" value="Periplasmic binding protein-like II"/>
    <property type="match status" value="2"/>
</dbReference>
<dbReference type="Gene3D" id="1.10.10.10">
    <property type="entry name" value="Winged helix-like DNA-binding domain superfamily/Winged helix DNA-binding domain"/>
    <property type="match status" value="1"/>
</dbReference>
<protein>
    <submittedName>
        <fullName evidence="6">DNA-binding transcriptional LysR family regulator</fullName>
    </submittedName>
</protein>
<name>A0ABV2L937_9HYPH</name>
<comment type="similarity">
    <text evidence="1">Belongs to the LysR transcriptional regulatory family.</text>
</comment>
<dbReference type="PANTHER" id="PTHR30579:SF7">
    <property type="entry name" value="HTH-TYPE TRANSCRIPTIONAL REGULATOR LRHA-RELATED"/>
    <property type="match status" value="1"/>
</dbReference>
<dbReference type="InterPro" id="IPR036388">
    <property type="entry name" value="WH-like_DNA-bd_sf"/>
</dbReference>